<dbReference type="PANTHER" id="PTHR42966:SF2">
    <property type="entry name" value="PSEUDAMINIC ACID SYNTHASE"/>
    <property type="match status" value="1"/>
</dbReference>
<dbReference type="SUPFAM" id="SSF51569">
    <property type="entry name" value="Aldolase"/>
    <property type="match status" value="1"/>
</dbReference>
<dbReference type="GO" id="GO:0047444">
    <property type="term" value="F:N-acylneuraminate-9-phosphate synthase activity"/>
    <property type="evidence" value="ECO:0007669"/>
    <property type="project" value="TreeGrafter"/>
</dbReference>
<dbReference type="GO" id="GO:0016051">
    <property type="term" value="P:carbohydrate biosynthetic process"/>
    <property type="evidence" value="ECO:0007669"/>
    <property type="project" value="InterPro"/>
</dbReference>
<evidence type="ECO:0000313" key="2">
    <source>
        <dbReference type="EMBL" id="MBU3843796.1"/>
    </source>
</evidence>
<accession>A0A948TFB1</accession>
<dbReference type="SMART" id="SM00858">
    <property type="entry name" value="SAF"/>
    <property type="match status" value="1"/>
</dbReference>
<protein>
    <submittedName>
        <fullName evidence="2">Pseudaminic acid synthase</fullName>
        <ecNumber evidence="2">2.5.1.97</ecNumber>
    </submittedName>
</protein>
<dbReference type="InterPro" id="IPR051690">
    <property type="entry name" value="PseI-like"/>
</dbReference>
<dbReference type="CDD" id="cd11615">
    <property type="entry name" value="SAF_NeuB_like"/>
    <property type="match status" value="1"/>
</dbReference>
<dbReference type="Proteomes" id="UP000733611">
    <property type="component" value="Unassembled WGS sequence"/>
</dbReference>
<dbReference type="AlphaFoldDB" id="A0A948TFB1"/>
<dbReference type="InterPro" id="IPR013974">
    <property type="entry name" value="SAF"/>
</dbReference>
<dbReference type="InterPro" id="IPR013132">
    <property type="entry name" value="PseI/NeuA/B-like_N"/>
</dbReference>
<proteinExistence type="predicted"/>
<evidence type="ECO:0000259" key="1">
    <source>
        <dbReference type="PROSITE" id="PS50844"/>
    </source>
</evidence>
<reference evidence="2" key="1">
    <citation type="journal article" date="2021" name="PeerJ">
        <title>Extensive microbial diversity within the chicken gut microbiome revealed by metagenomics and culture.</title>
        <authorList>
            <person name="Gilroy R."/>
            <person name="Ravi A."/>
            <person name="Getino M."/>
            <person name="Pursley I."/>
            <person name="Horton D.L."/>
            <person name="Alikhan N.F."/>
            <person name="Baker D."/>
            <person name="Gharbi K."/>
            <person name="Hall N."/>
            <person name="Watson M."/>
            <person name="Adriaenssens E.M."/>
            <person name="Foster-Nyarko E."/>
            <person name="Jarju S."/>
            <person name="Secka A."/>
            <person name="Antonio M."/>
            <person name="Oren A."/>
            <person name="Chaudhuri R.R."/>
            <person name="La Ragione R."/>
            <person name="Hildebrand F."/>
            <person name="Pallen M.J."/>
        </authorList>
    </citation>
    <scope>NUCLEOTIDE SEQUENCE</scope>
    <source>
        <strain evidence="2">378</strain>
    </source>
</reference>
<dbReference type="PROSITE" id="PS50844">
    <property type="entry name" value="AFP_LIKE"/>
    <property type="match status" value="1"/>
</dbReference>
<feature type="domain" description="AFP-like" evidence="1">
    <location>
        <begin position="306"/>
        <end position="362"/>
    </location>
</feature>
<keyword evidence="2" id="KW-0808">Transferase</keyword>
<dbReference type="InterPro" id="IPR006190">
    <property type="entry name" value="SAF_AFP_Neu5Ac"/>
</dbReference>
<evidence type="ECO:0000313" key="3">
    <source>
        <dbReference type="Proteomes" id="UP000733611"/>
    </source>
</evidence>
<organism evidence="2 3">
    <name type="scientific">Candidatus Anaerobiospirillum pullicola</name>
    <dbReference type="NCBI Taxonomy" id="2838451"/>
    <lineage>
        <taxon>Bacteria</taxon>
        <taxon>Pseudomonadati</taxon>
        <taxon>Pseudomonadota</taxon>
        <taxon>Gammaproteobacteria</taxon>
        <taxon>Aeromonadales</taxon>
        <taxon>Succinivibrionaceae</taxon>
        <taxon>Anaerobiospirillum</taxon>
    </lineage>
</organism>
<dbReference type="PANTHER" id="PTHR42966">
    <property type="entry name" value="N-ACETYLNEURAMINATE SYNTHASE"/>
    <property type="match status" value="1"/>
</dbReference>
<reference evidence="2" key="2">
    <citation type="submission" date="2021-04" db="EMBL/GenBank/DDBJ databases">
        <authorList>
            <person name="Gilroy R."/>
        </authorList>
    </citation>
    <scope>NUCLEOTIDE SEQUENCE</scope>
    <source>
        <strain evidence="2">378</strain>
    </source>
</reference>
<dbReference type="Pfam" id="PF03102">
    <property type="entry name" value="NeuB"/>
    <property type="match status" value="1"/>
</dbReference>
<dbReference type="Gene3D" id="3.20.20.70">
    <property type="entry name" value="Aldolase class I"/>
    <property type="match status" value="1"/>
</dbReference>
<dbReference type="InterPro" id="IPR013785">
    <property type="entry name" value="Aldolase_TIM"/>
</dbReference>
<dbReference type="NCBIfam" id="TIGR03586">
    <property type="entry name" value="PseI"/>
    <property type="match status" value="1"/>
</dbReference>
<sequence>MTTHQNNATSAAQSKYAYCSVQHSHSEEVTPPLIVAELSGNHQGKLENAIALMDLAHKCGADMIKIQTYTEDSLTIDCDRPEFLLKDGLWKGNTYYDLYKKAKTPREWMEPLFAHARENSIFLFSSPFCQDDVDVLEKAGCPVYKIASFELNYPQLIAYCAQTGKPLVMSTGLASLEEIDAAVQTARDNGCTDLTILHCESHYPADPRTFNLNTIPFFKERYHCKAGLSNHAIGNTLDIAATVLGADMIEKHFALYRNSGVDAAFSMTPEELTSLKQETVTTALALGVKGVRLSQDDMTARQMRRSVYLTRSLRAGEVLTEDDVRIIRPSCGLEPYRLPQLLGKRATHDLTAPLPLSADDFA</sequence>
<dbReference type="EMBL" id="JAHLFE010000054">
    <property type="protein sequence ID" value="MBU3843796.1"/>
    <property type="molecule type" value="Genomic_DNA"/>
</dbReference>
<dbReference type="Gene3D" id="3.90.1210.10">
    <property type="entry name" value="Antifreeze-like/N-acetylneuraminic acid synthase C-terminal domain"/>
    <property type="match status" value="1"/>
</dbReference>
<dbReference type="InterPro" id="IPR020030">
    <property type="entry name" value="Pseudaminic_synth_PseI"/>
</dbReference>
<dbReference type="SUPFAM" id="SSF51269">
    <property type="entry name" value="AFP III-like domain"/>
    <property type="match status" value="1"/>
</dbReference>
<name>A0A948TFB1_9GAMM</name>
<gene>
    <name evidence="2" type="primary">pseI</name>
    <name evidence="2" type="ORF">H9847_02835</name>
</gene>
<dbReference type="InterPro" id="IPR057736">
    <property type="entry name" value="SAF_PseI/NeuA/NeuB"/>
</dbReference>
<dbReference type="InterPro" id="IPR036732">
    <property type="entry name" value="AFP_Neu5c_C_sf"/>
</dbReference>
<dbReference type="Pfam" id="PF08666">
    <property type="entry name" value="SAF"/>
    <property type="match status" value="1"/>
</dbReference>
<dbReference type="EC" id="2.5.1.97" evidence="2"/>
<comment type="caution">
    <text evidence="2">The sequence shown here is derived from an EMBL/GenBank/DDBJ whole genome shotgun (WGS) entry which is preliminary data.</text>
</comment>